<dbReference type="AlphaFoldDB" id="A0AAD7MWK0"/>
<comment type="caution">
    <text evidence="2">The sequence shown here is derived from an EMBL/GenBank/DDBJ whole genome shotgun (WGS) entry which is preliminary data.</text>
</comment>
<evidence type="ECO:0000313" key="3">
    <source>
        <dbReference type="Proteomes" id="UP001215598"/>
    </source>
</evidence>
<feature type="region of interest" description="Disordered" evidence="1">
    <location>
        <begin position="1"/>
        <end position="44"/>
    </location>
</feature>
<evidence type="ECO:0000313" key="2">
    <source>
        <dbReference type="EMBL" id="KAJ7736136.1"/>
    </source>
</evidence>
<gene>
    <name evidence="2" type="ORF">B0H16DRAFT_1730980</name>
</gene>
<protein>
    <submittedName>
        <fullName evidence="2">Uncharacterized protein</fullName>
    </submittedName>
</protein>
<organism evidence="2 3">
    <name type="scientific">Mycena metata</name>
    <dbReference type="NCBI Taxonomy" id="1033252"/>
    <lineage>
        <taxon>Eukaryota</taxon>
        <taxon>Fungi</taxon>
        <taxon>Dikarya</taxon>
        <taxon>Basidiomycota</taxon>
        <taxon>Agaricomycotina</taxon>
        <taxon>Agaricomycetes</taxon>
        <taxon>Agaricomycetidae</taxon>
        <taxon>Agaricales</taxon>
        <taxon>Marasmiineae</taxon>
        <taxon>Mycenaceae</taxon>
        <taxon>Mycena</taxon>
    </lineage>
</organism>
<feature type="compositionally biased region" description="Basic and acidic residues" evidence="1">
    <location>
        <begin position="10"/>
        <end position="26"/>
    </location>
</feature>
<accession>A0AAD7MWK0</accession>
<name>A0AAD7MWK0_9AGAR</name>
<keyword evidence="3" id="KW-1185">Reference proteome</keyword>
<sequence>MTKKSRKRPPKDSDTYRPGLDKEEKARNHRQAQKAYYASNPMARENHRARAAASRQKKKALARLADELYIQRRLSTPSWANIELPTRSEMHTEPVADCHTVYSAASRQSIAAGERIAIDALVTLRQPQHIAEEWPRPASDSILERAMGLTSSRASSPPASLRPAARNAADAGAGEAGAAVRQALEAVARLNRDHPLRRSWANASAHDYYRTFWTRDDHRKFLGQFLPLDAYVGVRRWRIHTYNCTTRAVQEHRAEEFWPDVVTAWMHDWGTLDPDQGGEAFRDELEQVSSSS</sequence>
<dbReference type="EMBL" id="JARKIB010000123">
    <property type="protein sequence ID" value="KAJ7736136.1"/>
    <property type="molecule type" value="Genomic_DNA"/>
</dbReference>
<reference evidence="2" key="1">
    <citation type="submission" date="2023-03" db="EMBL/GenBank/DDBJ databases">
        <title>Massive genome expansion in bonnet fungi (Mycena s.s.) driven by repeated elements and novel gene families across ecological guilds.</title>
        <authorList>
            <consortium name="Lawrence Berkeley National Laboratory"/>
            <person name="Harder C.B."/>
            <person name="Miyauchi S."/>
            <person name="Viragh M."/>
            <person name="Kuo A."/>
            <person name="Thoen E."/>
            <person name="Andreopoulos B."/>
            <person name="Lu D."/>
            <person name="Skrede I."/>
            <person name="Drula E."/>
            <person name="Henrissat B."/>
            <person name="Morin E."/>
            <person name="Kohler A."/>
            <person name="Barry K."/>
            <person name="LaButti K."/>
            <person name="Morin E."/>
            <person name="Salamov A."/>
            <person name="Lipzen A."/>
            <person name="Mereny Z."/>
            <person name="Hegedus B."/>
            <person name="Baldrian P."/>
            <person name="Stursova M."/>
            <person name="Weitz H."/>
            <person name="Taylor A."/>
            <person name="Grigoriev I.V."/>
            <person name="Nagy L.G."/>
            <person name="Martin F."/>
            <person name="Kauserud H."/>
        </authorList>
    </citation>
    <scope>NUCLEOTIDE SEQUENCE</scope>
    <source>
        <strain evidence="2">CBHHK182m</strain>
    </source>
</reference>
<proteinExistence type="predicted"/>
<dbReference type="Proteomes" id="UP001215598">
    <property type="component" value="Unassembled WGS sequence"/>
</dbReference>
<evidence type="ECO:0000256" key="1">
    <source>
        <dbReference type="SAM" id="MobiDB-lite"/>
    </source>
</evidence>